<organism evidence="6 7">
    <name type="scientific">Acidisphaera rubrifaciens HS-AP3</name>
    <dbReference type="NCBI Taxonomy" id="1231350"/>
    <lineage>
        <taxon>Bacteria</taxon>
        <taxon>Pseudomonadati</taxon>
        <taxon>Pseudomonadota</taxon>
        <taxon>Alphaproteobacteria</taxon>
        <taxon>Acetobacterales</taxon>
        <taxon>Acetobacteraceae</taxon>
        <taxon>Acidisphaera</taxon>
    </lineage>
</organism>
<feature type="domain" description="Ketoreductase" evidence="5">
    <location>
        <begin position="7"/>
        <end position="187"/>
    </location>
</feature>
<keyword evidence="3" id="KW-0560">Oxidoreductase</keyword>
<evidence type="ECO:0000313" key="6">
    <source>
        <dbReference type="EMBL" id="GAN78011.1"/>
    </source>
</evidence>
<comment type="similarity">
    <text evidence="1 4">Belongs to the short-chain dehydrogenases/reductases (SDR) family.</text>
</comment>
<sequence>MQQLRDRVAFITGGANGIGYAMAASFARAGMKLALADKDEGALDRAVGRLADAGAAVIGVKVDVTDRDAMEVAAASVEATFGAVHVLCNNAGIGAATPVALTTPQEWDATIAINVTAIYNGLRAFLPRILRHGEGGHIVNTASMAGLVPTPGMAAYSASKFAVVGLTETLHQELRPQGIGVTLLCPGFVRTGLMDSSRRETGDAPPDPGRDAAQARIDRAIAGGIEAEVVGEMVLAAIREDRLYLPTTAKYRDLIEGRLRALLAALDALPPGQ</sequence>
<dbReference type="InterPro" id="IPR020904">
    <property type="entry name" value="Sc_DH/Rdtase_CS"/>
</dbReference>
<dbReference type="PRINTS" id="PR00081">
    <property type="entry name" value="GDHRDH"/>
</dbReference>
<evidence type="ECO:0000256" key="4">
    <source>
        <dbReference type="RuleBase" id="RU000363"/>
    </source>
</evidence>
<evidence type="ECO:0000313" key="7">
    <source>
        <dbReference type="Proteomes" id="UP000032680"/>
    </source>
</evidence>
<comment type="caution">
    <text evidence="6">The sequence shown here is derived from an EMBL/GenBank/DDBJ whole genome shotgun (WGS) entry which is preliminary data.</text>
</comment>
<evidence type="ECO:0000256" key="2">
    <source>
        <dbReference type="ARBA" id="ARBA00022857"/>
    </source>
</evidence>
<protein>
    <submittedName>
        <fullName evidence="6">Oxidoreductase/short-chain dehydrogenase/reductase SDR</fullName>
    </submittedName>
</protein>
<proteinExistence type="inferred from homology"/>
<dbReference type="CDD" id="cd05233">
    <property type="entry name" value="SDR_c"/>
    <property type="match status" value="1"/>
</dbReference>
<dbReference type="Gene3D" id="3.40.50.720">
    <property type="entry name" value="NAD(P)-binding Rossmann-like Domain"/>
    <property type="match status" value="1"/>
</dbReference>
<dbReference type="PANTHER" id="PTHR43391:SF14">
    <property type="entry name" value="DEHYDROGENASE_REDUCTASE SDR FAMILY PROTEIN 7-LIKE"/>
    <property type="match status" value="1"/>
</dbReference>
<dbReference type="InterPro" id="IPR057326">
    <property type="entry name" value="KR_dom"/>
</dbReference>
<dbReference type="Pfam" id="PF00106">
    <property type="entry name" value="adh_short"/>
    <property type="match status" value="1"/>
</dbReference>
<gene>
    <name evidence="6" type="ORF">Asru_0571_04</name>
</gene>
<dbReference type="SMART" id="SM00822">
    <property type="entry name" value="PKS_KR"/>
    <property type="match status" value="1"/>
</dbReference>
<dbReference type="EMBL" id="BANB01000571">
    <property type="protein sequence ID" value="GAN78011.1"/>
    <property type="molecule type" value="Genomic_DNA"/>
</dbReference>
<dbReference type="GO" id="GO:0016491">
    <property type="term" value="F:oxidoreductase activity"/>
    <property type="evidence" value="ECO:0007669"/>
    <property type="project" value="UniProtKB-KW"/>
</dbReference>
<dbReference type="PROSITE" id="PS00061">
    <property type="entry name" value="ADH_SHORT"/>
    <property type="match status" value="1"/>
</dbReference>
<dbReference type="PANTHER" id="PTHR43391">
    <property type="entry name" value="RETINOL DEHYDROGENASE-RELATED"/>
    <property type="match status" value="1"/>
</dbReference>
<evidence type="ECO:0000259" key="5">
    <source>
        <dbReference type="SMART" id="SM00822"/>
    </source>
</evidence>
<dbReference type="AlphaFoldDB" id="A0A0D6P9H5"/>
<name>A0A0D6P9H5_9PROT</name>
<dbReference type="InterPro" id="IPR036291">
    <property type="entry name" value="NAD(P)-bd_dom_sf"/>
</dbReference>
<dbReference type="FunFam" id="3.40.50.720:FF:000084">
    <property type="entry name" value="Short-chain dehydrogenase reductase"/>
    <property type="match status" value="1"/>
</dbReference>
<dbReference type="InterPro" id="IPR002347">
    <property type="entry name" value="SDR_fam"/>
</dbReference>
<keyword evidence="2" id="KW-0521">NADP</keyword>
<dbReference type="OrthoDB" id="9810734at2"/>
<evidence type="ECO:0000256" key="1">
    <source>
        <dbReference type="ARBA" id="ARBA00006484"/>
    </source>
</evidence>
<dbReference type="Proteomes" id="UP000032680">
    <property type="component" value="Unassembled WGS sequence"/>
</dbReference>
<dbReference type="SUPFAM" id="SSF51735">
    <property type="entry name" value="NAD(P)-binding Rossmann-fold domains"/>
    <property type="match status" value="1"/>
</dbReference>
<dbReference type="PRINTS" id="PR00080">
    <property type="entry name" value="SDRFAMILY"/>
</dbReference>
<accession>A0A0D6P9H5</accession>
<dbReference type="RefSeq" id="WP_158322880.1">
    <property type="nucleotide sequence ID" value="NZ_BANB01000571.1"/>
</dbReference>
<keyword evidence="7" id="KW-1185">Reference proteome</keyword>
<reference evidence="6 7" key="1">
    <citation type="submission" date="2012-11" db="EMBL/GenBank/DDBJ databases">
        <title>Whole genome sequence of Acidisphaera rubrifaciens HS-AP3.</title>
        <authorList>
            <person name="Azuma Y."/>
            <person name="Higashiura N."/>
            <person name="Hirakawa H."/>
            <person name="Matsushita K."/>
        </authorList>
    </citation>
    <scope>NUCLEOTIDE SEQUENCE [LARGE SCALE GENOMIC DNA]</scope>
    <source>
        <strain evidence="6 7">HS-AP3</strain>
    </source>
</reference>
<evidence type="ECO:0000256" key="3">
    <source>
        <dbReference type="ARBA" id="ARBA00023002"/>
    </source>
</evidence>